<protein>
    <submittedName>
        <fullName evidence="1">Uncharacterized protein</fullName>
    </submittedName>
</protein>
<name>A0A382TCQ2_9ZZZZ</name>
<sequence>MPINRSERYAELKTNRKEFNMRKKKLCVVLGIYAIALSATADATGNGRYQAGGPPGQIALTHGNVIDVRSGEI</sequence>
<proteinExistence type="predicted"/>
<reference evidence="1" key="1">
    <citation type="submission" date="2018-05" db="EMBL/GenBank/DDBJ databases">
        <authorList>
            <person name="Lanie J.A."/>
            <person name="Ng W.-L."/>
            <person name="Kazmierczak K.M."/>
            <person name="Andrzejewski T.M."/>
            <person name="Davidsen T.M."/>
            <person name="Wayne K.J."/>
            <person name="Tettelin H."/>
            <person name="Glass J.I."/>
            <person name="Rusch D."/>
            <person name="Podicherti R."/>
            <person name="Tsui H.-C.T."/>
            <person name="Winkler M.E."/>
        </authorList>
    </citation>
    <scope>NUCLEOTIDE SEQUENCE</scope>
</reference>
<dbReference type="AlphaFoldDB" id="A0A382TCQ2"/>
<feature type="non-terminal residue" evidence="1">
    <location>
        <position position="73"/>
    </location>
</feature>
<accession>A0A382TCQ2</accession>
<dbReference type="EMBL" id="UINC01135155">
    <property type="protein sequence ID" value="SVD19138.1"/>
    <property type="molecule type" value="Genomic_DNA"/>
</dbReference>
<evidence type="ECO:0000313" key="1">
    <source>
        <dbReference type="EMBL" id="SVD19138.1"/>
    </source>
</evidence>
<gene>
    <name evidence="1" type="ORF">METZ01_LOCUS371992</name>
</gene>
<organism evidence="1">
    <name type="scientific">marine metagenome</name>
    <dbReference type="NCBI Taxonomy" id="408172"/>
    <lineage>
        <taxon>unclassified sequences</taxon>
        <taxon>metagenomes</taxon>
        <taxon>ecological metagenomes</taxon>
    </lineage>
</organism>